<keyword evidence="2" id="KW-1185">Reference proteome</keyword>
<dbReference type="Proteomes" id="UP000027190">
    <property type="component" value="Unassembled WGS sequence"/>
</dbReference>
<dbReference type="STRING" id="1280947.HY30_03295"/>
<dbReference type="PATRIC" id="fig|1280947.3.peg.1533"/>
<dbReference type="EMBL" id="AWFG01000019">
    <property type="protein sequence ID" value="KCZ58775.1"/>
    <property type="molecule type" value="Genomic_DNA"/>
</dbReference>
<protein>
    <submittedName>
        <fullName evidence="1">Uncharacterized protein</fullName>
    </submittedName>
</protein>
<organism evidence="1 2">
    <name type="scientific">Hyphomonas chukchiensis</name>
    <dbReference type="NCBI Taxonomy" id="1280947"/>
    <lineage>
        <taxon>Bacteria</taxon>
        <taxon>Pseudomonadati</taxon>
        <taxon>Pseudomonadota</taxon>
        <taxon>Alphaproteobacteria</taxon>
        <taxon>Hyphomonadales</taxon>
        <taxon>Hyphomonadaceae</taxon>
        <taxon>Hyphomonas</taxon>
    </lineage>
</organism>
<dbReference type="OrthoDB" id="7619933at2"/>
<evidence type="ECO:0000313" key="1">
    <source>
        <dbReference type="EMBL" id="KCZ58775.1"/>
    </source>
</evidence>
<name>A0A062UCH5_9PROT</name>
<evidence type="ECO:0000313" key="2">
    <source>
        <dbReference type="Proteomes" id="UP000027190"/>
    </source>
</evidence>
<dbReference type="AlphaFoldDB" id="A0A062UCH5"/>
<sequence>MMTPDTAVADCPVILRASAWVDHMPKVGTGPHKMIVAVKLDDERSWQLTPEPSADPAVRSLALSPGGPAVVGNAGYREPVSDDMPTAISLTCGGREVARIDRIQVVM</sequence>
<gene>
    <name evidence="1" type="ORF">HY30_03295</name>
</gene>
<reference evidence="1 2" key="1">
    <citation type="journal article" date="2014" name="Antonie Van Leeuwenhoek">
        <title>Hyphomonas beringensis sp. nov. and Hyphomonas chukchiensis sp. nov., isolated from surface seawater of the Bering Sea and Chukchi Sea.</title>
        <authorList>
            <person name="Li C."/>
            <person name="Lai Q."/>
            <person name="Li G."/>
            <person name="Dong C."/>
            <person name="Wang J."/>
            <person name="Liao Y."/>
            <person name="Shao Z."/>
        </authorList>
    </citation>
    <scope>NUCLEOTIDE SEQUENCE [LARGE SCALE GENOMIC DNA]</scope>
    <source>
        <strain evidence="1 2">BH-BN04-4</strain>
    </source>
</reference>
<proteinExistence type="predicted"/>
<comment type="caution">
    <text evidence="1">The sequence shown here is derived from an EMBL/GenBank/DDBJ whole genome shotgun (WGS) entry which is preliminary data.</text>
</comment>
<accession>A0A062UCH5</accession>
<dbReference type="RefSeq" id="WP_034738720.1">
    <property type="nucleotide sequence ID" value="NZ_AWFG01000019.1"/>
</dbReference>